<dbReference type="Gene3D" id="1.10.1060.10">
    <property type="entry name" value="Alpha-helical ferredoxin"/>
    <property type="match status" value="1"/>
</dbReference>
<evidence type="ECO:0000256" key="4">
    <source>
        <dbReference type="ARBA" id="ARBA00023004"/>
    </source>
</evidence>
<evidence type="ECO:0000256" key="3">
    <source>
        <dbReference type="ARBA" id="ARBA00023002"/>
    </source>
</evidence>
<keyword evidence="6" id="KW-0472">Membrane</keyword>
<proteinExistence type="predicted"/>
<accession>A0A2M7G3I0</accession>
<organism evidence="8 9">
    <name type="scientific">bacterium (Candidatus Blackallbacteria) CG17_big_fil_post_rev_8_21_14_2_50_48_46</name>
    <dbReference type="NCBI Taxonomy" id="2014261"/>
    <lineage>
        <taxon>Bacteria</taxon>
        <taxon>Candidatus Blackallbacteria</taxon>
    </lineage>
</organism>
<dbReference type="PROSITE" id="PS51379">
    <property type="entry name" value="4FE4S_FER_2"/>
    <property type="match status" value="2"/>
</dbReference>
<dbReference type="InterPro" id="IPR004017">
    <property type="entry name" value="Cys_rich_dom"/>
</dbReference>
<name>A0A2M7G3I0_9BACT</name>
<keyword evidence="6" id="KW-0812">Transmembrane</keyword>
<evidence type="ECO:0000256" key="2">
    <source>
        <dbReference type="ARBA" id="ARBA00022723"/>
    </source>
</evidence>
<feature type="domain" description="4Fe-4S ferredoxin-type" evidence="7">
    <location>
        <begin position="374"/>
        <end position="405"/>
    </location>
</feature>
<dbReference type="GO" id="GO:0016491">
    <property type="term" value="F:oxidoreductase activity"/>
    <property type="evidence" value="ECO:0007669"/>
    <property type="project" value="UniProtKB-KW"/>
</dbReference>
<keyword evidence="6" id="KW-1133">Transmembrane helix</keyword>
<dbReference type="SUPFAM" id="SSF103501">
    <property type="entry name" value="Respiratory nitrate reductase 1 gamma chain"/>
    <property type="match status" value="2"/>
</dbReference>
<dbReference type="EMBL" id="PFFQ01000037">
    <property type="protein sequence ID" value="PIW16426.1"/>
    <property type="molecule type" value="Genomic_DNA"/>
</dbReference>
<dbReference type="Pfam" id="PF13183">
    <property type="entry name" value="Fer4_8"/>
    <property type="match status" value="1"/>
</dbReference>
<dbReference type="PROSITE" id="PS00198">
    <property type="entry name" value="4FE4S_FER_1"/>
    <property type="match status" value="2"/>
</dbReference>
<keyword evidence="2" id="KW-0479">Metal-binding</keyword>
<reference evidence="8 9" key="1">
    <citation type="submission" date="2017-09" db="EMBL/GenBank/DDBJ databases">
        <title>Depth-based differentiation of microbial function through sediment-hosted aquifers and enrichment of novel symbionts in the deep terrestrial subsurface.</title>
        <authorList>
            <person name="Probst A.J."/>
            <person name="Ladd B."/>
            <person name="Jarett J.K."/>
            <person name="Geller-Mcgrath D.E."/>
            <person name="Sieber C.M."/>
            <person name="Emerson J.B."/>
            <person name="Anantharaman K."/>
            <person name="Thomas B.C."/>
            <person name="Malmstrom R."/>
            <person name="Stieglmeier M."/>
            <person name="Klingl A."/>
            <person name="Woyke T."/>
            <person name="Ryan C.M."/>
            <person name="Banfield J.F."/>
        </authorList>
    </citation>
    <scope>NUCLEOTIDE SEQUENCE [LARGE SCALE GENOMIC DNA]</scope>
    <source>
        <strain evidence="8">CG17_big_fil_post_rev_8_21_14_2_50_48_46</strain>
    </source>
</reference>
<gene>
    <name evidence="8" type="ORF">COW36_11690</name>
</gene>
<dbReference type="GO" id="GO:0005886">
    <property type="term" value="C:plasma membrane"/>
    <property type="evidence" value="ECO:0007669"/>
    <property type="project" value="TreeGrafter"/>
</dbReference>
<dbReference type="Proteomes" id="UP000231019">
    <property type="component" value="Unassembled WGS sequence"/>
</dbReference>
<sequence>MEHSSIFFGPLEMAFFAMVMVSLIGLSAYGASIKYQLVQIGQAEDRQPQPDDLPKRLWETVYDVFYWAFRGVRPWVGLLHTFIFVGFFAFLLATTHHVLRLFTNDVEFSVLKFISPVLDQGYALLADIFAILVLIGIVSLAYRRYGMKPKALYPPAENQNILVNKESRENPWLESLITICFITLLMVSYLSTEGLAMAWVQKANSAFNFELFRPFSSATGWVFFQMHLPEMAQVVLYHLSWWVHILCVLGFAVYIPFSKHLHLVAGPINLFFKRQKSYGKVDMKKDLMAMLEDEDADEDDFSMGGIQYLHDLSWKNVLDTFACIECGRCDDVCPANATGKELSPKWMIVNTKHLLAEEKEALLAGKQSETPLVGHVMTEDALWSCTTCGGCMEMCPMGIEHIVDIVGMRQHQLMEEESFPSEFKTMFQNLERQGNPWGQAQSTRADWSKGLEIKTLSQIEDINQLDVLYWVGCAGSYDDGAKKVAVAFAQLMQAAGLRFAILGKEEKCCGDPARRTGNEMLAQQMIAENVEVMNEYGVKHIVTACPHCFHTIKNEFPDFGGHYEVKHHTELLQELIIQGKLKVNTETGKWLTTFHDPCYLGRHNDVYDQPRALLDAMGLPQAEMKQSRKASFCCGAGGGQMWKEENTGTRVNIARTQQALDTGATMVAVGCPFCKTMIQDGVNDHNKGDEVKVRDIAEILVDSIQAEVPAQA</sequence>
<dbReference type="Gene3D" id="1.20.950.20">
    <property type="entry name" value="Transmembrane di-heme cytochromes, Chain C"/>
    <property type="match status" value="1"/>
</dbReference>
<dbReference type="InterPro" id="IPR017900">
    <property type="entry name" value="4Fe4S_Fe_S_CS"/>
</dbReference>
<evidence type="ECO:0000256" key="6">
    <source>
        <dbReference type="SAM" id="Phobius"/>
    </source>
</evidence>
<feature type="transmembrane region" description="Helical" evidence="6">
    <location>
        <begin position="122"/>
        <end position="142"/>
    </location>
</feature>
<dbReference type="GO" id="GO:0051539">
    <property type="term" value="F:4 iron, 4 sulfur cluster binding"/>
    <property type="evidence" value="ECO:0007669"/>
    <property type="project" value="UniProtKB-KW"/>
</dbReference>
<evidence type="ECO:0000313" key="9">
    <source>
        <dbReference type="Proteomes" id="UP000231019"/>
    </source>
</evidence>
<dbReference type="AlphaFoldDB" id="A0A2M7G3I0"/>
<feature type="transmembrane region" description="Helical" evidence="6">
    <location>
        <begin position="235"/>
        <end position="257"/>
    </location>
</feature>
<keyword evidence="3" id="KW-0560">Oxidoreductase</keyword>
<keyword evidence="5" id="KW-0411">Iron-sulfur</keyword>
<feature type="transmembrane region" description="Helical" evidence="6">
    <location>
        <begin position="75"/>
        <end position="102"/>
    </location>
</feature>
<keyword evidence="4" id="KW-0408">Iron</keyword>
<evidence type="ECO:0000256" key="1">
    <source>
        <dbReference type="ARBA" id="ARBA00022485"/>
    </source>
</evidence>
<dbReference type="InterPro" id="IPR051460">
    <property type="entry name" value="HdrC_iron-sulfur_subunit"/>
</dbReference>
<feature type="transmembrane region" description="Helical" evidence="6">
    <location>
        <begin position="6"/>
        <end position="29"/>
    </location>
</feature>
<dbReference type="GO" id="GO:0046872">
    <property type="term" value="F:metal ion binding"/>
    <property type="evidence" value="ECO:0007669"/>
    <property type="project" value="UniProtKB-KW"/>
</dbReference>
<comment type="caution">
    <text evidence="8">The sequence shown here is derived from an EMBL/GenBank/DDBJ whole genome shotgun (WGS) entry which is preliminary data.</text>
</comment>
<dbReference type="Pfam" id="PF02754">
    <property type="entry name" value="CCG"/>
    <property type="match status" value="2"/>
</dbReference>
<feature type="domain" description="4Fe-4S ferredoxin-type" evidence="7">
    <location>
        <begin position="314"/>
        <end position="345"/>
    </location>
</feature>
<protein>
    <submittedName>
        <fullName evidence="8">Fe-S oxidoreductase</fullName>
    </submittedName>
</protein>
<dbReference type="PANTHER" id="PTHR43255">
    <property type="entry name" value="IRON-SULFUR-BINDING OXIDOREDUCTASE FADF-RELATED-RELATED"/>
    <property type="match status" value="1"/>
</dbReference>
<dbReference type="PANTHER" id="PTHR43255:SF1">
    <property type="entry name" value="IRON-SULFUR-BINDING OXIDOREDUCTASE FADF-RELATED"/>
    <property type="match status" value="1"/>
</dbReference>
<dbReference type="InterPro" id="IPR036197">
    <property type="entry name" value="NarG-like_sf"/>
</dbReference>
<dbReference type="SUPFAM" id="SSF46548">
    <property type="entry name" value="alpha-helical ferredoxin"/>
    <property type="match status" value="1"/>
</dbReference>
<keyword evidence="1" id="KW-0004">4Fe-4S</keyword>
<evidence type="ECO:0000256" key="5">
    <source>
        <dbReference type="ARBA" id="ARBA00023014"/>
    </source>
</evidence>
<dbReference type="InterPro" id="IPR017896">
    <property type="entry name" value="4Fe4S_Fe-S-bd"/>
</dbReference>
<evidence type="ECO:0000259" key="7">
    <source>
        <dbReference type="PROSITE" id="PS51379"/>
    </source>
</evidence>
<evidence type="ECO:0000313" key="8">
    <source>
        <dbReference type="EMBL" id="PIW16426.1"/>
    </source>
</evidence>
<dbReference type="InterPro" id="IPR009051">
    <property type="entry name" value="Helical_ferredxn"/>
</dbReference>